<evidence type="ECO:0000313" key="1">
    <source>
        <dbReference type="EMBL" id="JAH94770.1"/>
    </source>
</evidence>
<reference evidence="1" key="2">
    <citation type="journal article" date="2015" name="Fish Shellfish Immunol.">
        <title>Early steps in the European eel (Anguilla anguilla)-Vibrio vulnificus interaction in the gills: Role of the RtxA13 toxin.</title>
        <authorList>
            <person name="Callol A."/>
            <person name="Pajuelo D."/>
            <person name="Ebbesson L."/>
            <person name="Teles M."/>
            <person name="MacKenzie S."/>
            <person name="Amaro C."/>
        </authorList>
    </citation>
    <scope>NUCLEOTIDE SEQUENCE</scope>
</reference>
<dbReference type="AlphaFoldDB" id="A0A0E9WYU5"/>
<name>A0A0E9WYU5_ANGAN</name>
<accession>A0A0E9WYU5</accession>
<reference evidence="1" key="1">
    <citation type="submission" date="2014-11" db="EMBL/GenBank/DDBJ databases">
        <authorList>
            <person name="Amaro Gonzalez C."/>
        </authorList>
    </citation>
    <scope>NUCLEOTIDE SEQUENCE</scope>
</reference>
<protein>
    <submittedName>
        <fullName evidence="1">Uncharacterized protein</fullName>
    </submittedName>
</protein>
<proteinExistence type="predicted"/>
<sequence>MWLVTGVKQGTKLLSLLVAVLNEMCTGQGRALLRSVLCLLPLRCIVTTSYAVPYHYHYFKERSYC</sequence>
<dbReference type="EMBL" id="GBXM01013807">
    <property type="protein sequence ID" value="JAH94770.1"/>
    <property type="molecule type" value="Transcribed_RNA"/>
</dbReference>
<organism evidence="1">
    <name type="scientific">Anguilla anguilla</name>
    <name type="common">European freshwater eel</name>
    <name type="synonym">Muraena anguilla</name>
    <dbReference type="NCBI Taxonomy" id="7936"/>
    <lineage>
        <taxon>Eukaryota</taxon>
        <taxon>Metazoa</taxon>
        <taxon>Chordata</taxon>
        <taxon>Craniata</taxon>
        <taxon>Vertebrata</taxon>
        <taxon>Euteleostomi</taxon>
        <taxon>Actinopterygii</taxon>
        <taxon>Neopterygii</taxon>
        <taxon>Teleostei</taxon>
        <taxon>Anguilliformes</taxon>
        <taxon>Anguillidae</taxon>
        <taxon>Anguilla</taxon>
    </lineage>
</organism>